<keyword evidence="4" id="KW-0274">FAD</keyword>
<dbReference type="Gene3D" id="3.50.50.60">
    <property type="entry name" value="FAD/NAD(P)-binding domain"/>
    <property type="match status" value="2"/>
</dbReference>
<dbReference type="Proteomes" id="UP000249185">
    <property type="component" value="Unassembled WGS sequence"/>
</dbReference>
<dbReference type="SUPFAM" id="SSF51905">
    <property type="entry name" value="FAD/NAD(P)-binding domain"/>
    <property type="match status" value="1"/>
</dbReference>
<dbReference type="Pfam" id="PF05199">
    <property type="entry name" value="GMC_oxred_C"/>
    <property type="match status" value="1"/>
</dbReference>
<evidence type="ECO:0000256" key="2">
    <source>
        <dbReference type="ARBA" id="ARBA00010790"/>
    </source>
</evidence>
<evidence type="ECO:0000256" key="5">
    <source>
        <dbReference type="ARBA" id="ARBA00023002"/>
    </source>
</evidence>
<proteinExistence type="inferred from homology"/>
<evidence type="ECO:0000313" key="7">
    <source>
        <dbReference type="EMBL" id="PZQ52236.1"/>
    </source>
</evidence>
<keyword evidence="5" id="KW-0560">Oxidoreductase</keyword>
<accession>A0A2W5NFD0</accession>
<reference evidence="7 8" key="1">
    <citation type="submission" date="2017-08" db="EMBL/GenBank/DDBJ databases">
        <title>Infants hospitalized years apart are colonized by the same room-sourced microbial strains.</title>
        <authorList>
            <person name="Brooks B."/>
            <person name="Olm M.R."/>
            <person name="Firek B.A."/>
            <person name="Baker R."/>
            <person name="Thomas B.C."/>
            <person name="Morowitz M.J."/>
            <person name="Banfield J.F."/>
        </authorList>
    </citation>
    <scope>NUCLEOTIDE SEQUENCE [LARGE SCALE GENOMIC DNA]</scope>
    <source>
        <strain evidence="7">S2_005_002_R2_34</strain>
    </source>
</reference>
<sequence length="540" mass="59828">MAGVVSRCVCRVSVPVPEQPTRSALGGSAMLFDAEAADRAAFDRLFDVCVVGAGPAGITLARSLAAQGFTVALMEAGGFDYDPVSQDVYAGECGGHDYFPLDECRLRFFGGTSGHWDGKCRPLAARDFLPHKTNPMSGWAIRKADLDPYLTPAARILDLDDPIVPPDLPLTQTEDRFRHVQWHYSAPTRFGEKYRDEIVASDRISLCLNANLVDLTLGDDQSRVVGAWFRNYDPDDRGFAVRARSYALCLGGIENARMLLNFRSQRPNGIGNHHDLVGRYFCEHPTVFAADMLLTETWPFEQQVFAPTEDLLDRAQVSSFAVFVEPQRRETPLDLPKALKTTAECLTPEVSQLVQRLRGYRPRCGWGGLEEFALVRHPKENPWAKVAVSVEQRLNAESRVHLAEGADQFGLKRIRICWNLKDKDYDTFRAAVTAFGAHVAEQNVGRLRLRPWIRAEEPMLPSPGGTDGQVAGRHHMGTTRMCNNARTGVVNADCRLHEVDNLYLGGSSVFSTGGYTKPTLTIVQLALRLGDHMGETLRAA</sequence>
<dbReference type="AlphaFoldDB" id="A0A2W5NFD0"/>
<dbReference type="InterPro" id="IPR051473">
    <property type="entry name" value="P2Ox-like"/>
</dbReference>
<gene>
    <name evidence="7" type="ORF">DI556_00805</name>
</gene>
<organism evidence="7 8">
    <name type="scientific">Rhodovulum sulfidophilum</name>
    <name type="common">Rhodobacter sulfidophilus</name>
    <dbReference type="NCBI Taxonomy" id="35806"/>
    <lineage>
        <taxon>Bacteria</taxon>
        <taxon>Pseudomonadati</taxon>
        <taxon>Pseudomonadota</taxon>
        <taxon>Alphaproteobacteria</taxon>
        <taxon>Rhodobacterales</taxon>
        <taxon>Paracoccaceae</taxon>
        <taxon>Rhodovulum</taxon>
    </lineage>
</organism>
<evidence type="ECO:0000313" key="8">
    <source>
        <dbReference type="Proteomes" id="UP000249185"/>
    </source>
</evidence>
<evidence type="ECO:0000256" key="3">
    <source>
        <dbReference type="ARBA" id="ARBA00022630"/>
    </source>
</evidence>
<dbReference type="GO" id="GO:0016614">
    <property type="term" value="F:oxidoreductase activity, acting on CH-OH group of donors"/>
    <property type="evidence" value="ECO:0007669"/>
    <property type="project" value="InterPro"/>
</dbReference>
<comment type="cofactor">
    <cofactor evidence="1">
        <name>FAD</name>
        <dbReference type="ChEBI" id="CHEBI:57692"/>
    </cofactor>
</comment>
<dbReference type="PANTHER" id="PTHR42784:SF1">
    <property type="entry name" value="PYRANOSE 2-OXIDASE"/>
    <property type="match status" value="1"/>
</dbReference>
<dbReference type="PANTHER" id="PTHR42784">
    <property type="entry name" value="PYRANOSE 2-OXIDASE"/>
    <property type="match status" value="1"/>
</dbReference>
<evidence type="ECO:0000256" key="1">
    <source>
        <dbReference type="ARBA" id="ARBA00001974"/>
    </source>
</evidence>
<comment type="similarity">
    <text evidence="2">Belongs to the GMC oxidoreductase family.</text>
</comment>
<evidence type="ECO:0000256" key="4">
    <source>
        <dbReference type="ARBA" id="ARBA00022827"/>
    </source>
</evidence>
<dbReference type="InterPro" id="IPR036188">
    <property type="entry name" value="FAD/NAD-bd_sf"/>
</dbReference>
<dbReference type="EMBL" id="QFPW01000001">
    <property type="protein sequence ID" value="PZQ52236.1"/>
    <property type="molecule type" value="Genomic_DNA"/>
</dbReference>
<protein>
    <recommendedName>
        <fullName evidence="6">Glucose-methanol-choline oxidoreductase C-terminal domain-containing protein</fullName>
    </recommendedName>
</protein>
<evidence type="ECO:0000259" key="6">
    <source>
        <dbReference type="Pfam" id="PF05199"/>
    </source>
</evidence>
<comment type="caution">
    <text evidence="7">The sequence shown here is derived from an EMBL/GenBank/DDBJ whole genome shotgun (WGS) entry which is preliminary data.</text>
</comment>
<name>A0A2W5NFD0_RHOSU</name>
<feature type="domain" description="Glucose-methanol-choline oxidoreductase C-terminal" evidence="6">
    <location>
        <begin position="396"/>
        <end position="526"/>
    </location>
</feature>
<dbReference type="InterPro" id="IPR007867">
    <property type="entry name" value="GMC_OxRtase_C"/>
</dbReference>
<keyword evidence="3" id="KW-0285">Flavoprotein</keyword>